<reference evidence="1 2" key="1">
    <citation type="submission" date="2021-06" db="EMBL/GenBank/DDBJ databases">
        <title>Caerostris darwini draft genome.</title>
        <authorList>
            <person name="Kono N."/>
            <person name="Arakawa K."/>
        </authorList>
    </citation>
    <scope>NUCLEOTIDE SEQUENCE [LARGE SCALE GENOMIC DNA]</scope>
</reference>
<accession>A0AAV4MYQ5</accession>
<dbReference type="Proteomes" id="UP001054837">
    <property type="component" value="Unassembled WGS sequence"/>
</dbReference>
<keyword evidence="2" id="KW-1185">Reference proteome</keyword>
<evidence type="ECO:0000313" key="1">
    <source>
        <dbReference type="EMBL" id="GIX77393.1"/>
    </source>
</evidence>
<dbReference type="EMBL" id="BPLQ01001011">
    <property type="protein sequence ID" value="GIX77393.1"/>
    <property type="molecule type" value="Genomic_DNA"/>
</dbReference>
<evidence type="ECO:0000313" key="2">
    <source>
        <dbReference type="Proteomes" id="UP001054837"/>
    </source>
</evidence>
<comment type="caution">
    <text evidence="1">The sequence shown here is derived from an EMBL/GenBank/DDBJ whole genome shotgun (WGS) entry which is preliminary data.</text>
</comment>
<proteinExistence type="predicted"/>
<protein>
    <submittedName>
        <fullName evidence="1">Uncharacterized protein</fullName>
    </submittedName>
</protein>
<name>A0AAV4MYQ5_9ARAC</name>
<gene>
    <name evidence="1" type="ORF">CDAR_2591</name>
</gene>
<sequence length="113" mass="12522">MTDAATAIRALLEPQAGTTHPSMGCFIGKHKITWDNTSLKIQNLGYMIVSWETLQFDLVPKNPVRFFPDQRRGLPVECLSCAADRASVRTDRFGGQLTADSELARTKGIRLSN</sequence>
<dbReference type="AlphaFoldDB" id="A0AAV4MYQ5"/>
<organism evidence="1 2">
    <name type="scientific">Caerostris darwini</name>
    <dbReference type="NCBI Taxonomy" id="1538125"/>
    <lineage>
        <taxon>Eukaryota</taxon>
        <taxon>Metazoa</taxon>
        <taxon>Ecdysozoa</taxon>
        <taxon>Arthropoda</taxon>
        <taxon>Chelicerata</taxon>
        <taxon>Arachnida</taxon>
        <taxon>Araneae</taxon>
        <taxon>Araneomorphae</taxon>
        <taxon>Entelegynae</taxon>
        <taxon>Araneoidea</taxon>
        <taxon>Araneidae</taxon>
        <taxon>Caerostris</taxon>
    </lineage>
</organism>